<feature type="compositionally biased region" description="Basic and acidic residues" evidence="1">
    <location>
        <begin position="336"/>
        <end position="352"/>
    </location>
</feature>
<dbReference type="EMBL" id="JAAIUW010000005">
    <property type="protein sequence ID" value="KAF7831394.1"/>
    <property type="molecule type" value="Genomic_DNA"/>
</dbReference>
<reference evidence="3" key="1">
    <citation type="submission" date="2020-09" db="EMBL/GenBank/DDBJ databases">
        <title>Genome-Enabled Discovery of Anthraquinone Biosynthesis in Senna tora.</title>
        <authorList>
            <person name="Kang S.-H."/>
            <person name="Pandey R.P."/>
            <person name="Lee C.-M."/>
            <person name="Sim J.-S."/>
            <person name="Jeong J.-T."/>
            <person name="Choi B.-S."/>
            <person name="Jung M."/>
            <person name="Ginzburg D."/>
            <person name="Zhao K."/>
            <person name="Won S.Y."/>
            <person name="Oh T.-J."/>
            <person name="Yu Y."/>
            <person name="Kim N.-H."/>
            <person name="Lee O.R."/>
            <person name="Lee T.-H."/>
            <person name="Bashyal P."/>
            <person name="Kim T.-S."/>
            <person name="Lee W.-H."/>
            <person name="Kawkins C."/>
            <person name="Kim C.-K."/>
            <person name="Kim J.S."/>
            <person name="Ahn B.O."/>
            <person name="Rhee S.Y."/>
            <person name="Sohng J.K."/>
        </authorList>
    </citation>
    <scope>NUCLEOTIDE SEQUENCE</scope>
    <source>
        <tissue evidence="3">Leaf</tissue>
    </source>
</reference>
<dbReference type="InterPro" id="IPR036691">
    <property type="entry name" value="Endo/exonu/phosph_ase_sf"/>
</dbReference>
<sequence length="768" mass="88525">MSTPKTVAKRAEDQEGDPSQSPAGEENTNRSKKKVRKEDGSFSGTESRAAREEPWMGGNPIDNTSMSYLDVVRSTSRRLDYGDELGEDEKEEDGQESEPDKSEGYDSSSNNSDEDQDPEEGDGITVEKDYFDRLNFKLSDREWRRLNKPFKKALIIKLLGKTIGFKFLLRKVNQLWGRTGEIELVDLGNEYFLAKFDTYSDREFALTGGPWIVLDHCLIVRPWTSLFDPEEKVQKLATWVHLPDLPIELYDDKFLFRLGHYIGKVIRIDVNTSLQSRGKYARLYVELDLSQPLLSQYCVHGIVRKIEYEGLHFICFECGTYGHDIEHCRIWKEKKEKEKKEKESANGDKEAIRVPLNDNNYGEEPRFGAWMTVQRERRVRKPRPEGQNQNKGNTSKDTRQGSRFSVLDNNEEESEETPGAEMIKDTTIIRPQDSRQAKTNWNVSKTNPVFTETREKALVLDVIREEPVAMDLGSPVKQLNNNIHEKASQIDDNHPENMVLGSPVKEAIEESYQKEDYSEGSSELQPPNPKENPPDTSRKKVANQKSQNAVKNASKRRDFNEIASITEQRGPKRLGQGKLYKRLDRVLCNQNWRTTFSDASSRCLTRINSDHHPLLVSMEEIGANNQNRPFRFENCWMQHEDFTAFLKQEWNQTSDLNTKILKLQNSLKTWNKDVFGDISKRKKRLLNRINGIQVAIDKKLNPFLEDLGRKLAKELEMFRSCDAGKFVGSQDDVLKTSILISIPFRLPLASPLFRVTRLHCEKEHFHPA</sequence>
<feature type="compositionally biased region" description="Acidic residues" evidence="1">
    <location>
        <begin position="409"/>
        <end position="418"/>
    </location>
</feature>
<dbReference type="PANTHER" id="PTHR31286">
    <property type="entry name" value="GLYCINE-RICH CELL WALL STRUCTURAL PROTEIN 1.8-LIKE"/>
    <property type="match status" value="1"/>
</dbReference>
<evidence type="ECO:0000313" key="4">
    <source>
        <dbReference type="Proteomes" id="UP000634136"/>
    </source>
</evidence>
<proteinExistence type="predicted"/>
<feature type="domain" description="DUF4283" evidence="2">
    <location>
        <begin position="149"/>
        <end position="231"/>
    </location>
</feature>
<feature type="compositionally biased region" description="Acidic residues" evidence="1">
    <location>
        <begin position="112"/>
        <end position="122"/>
    </location>
</feature>
<feature type="compositionally biased region" description="Acidic residues" evidence="1">
    <location>
        <begin position="82"/>
        <end position="97"/>
    </location>
</feature>
<dbReference type="InterPro" id="IPR040256">
    <property type="entry name" value="At4g02000-like"/>
</dbReference>
<keyword evidence="4" id="KW-1185">Reference proteome</keyword>
<dbReference type="OrthoDB" id="1937106at2759"/>
<dbReference type="PANTHER" id="PTHR31286:SF99">
    <property type="entry name" value="DUF4283 DOMAIN-CONTAINING PROTEIN"/>
    <property type="match status" value="1"/>
</dbReference>
<feature type="region of interest" description="Disordered" evidence="1">
    <location>
        <begin position="336"/>
        <end position="426"/>
    </location>
</feature>
<dbReference type="AlphaFoldDB" id="A0A834WST8"/>
<feature type="region of interest" description="Disordered" evidence="1">
    <location>
        <begin position="1"/>
        <end position="124"/>
    </location>
</feature>
<protein>
    <recommendedName>
        <fullName evidence="2">DUF4283 domain-containing protein</fullName>
    </recommendedName>
</protein>
<dbReference type="Pfam" id="PF14111">
    <property type="entry name" value="DUF4283"/>
    <property type="match status" value="1"/>
</dbReference>
<accession>A0A834WST8</accession>
<gene>
    <name evidence="3" type="ORF">G2W53_013727</name>
</gene>
<dbReference type="Proteomes" id="UP000634136">
    <property type="component" value="Unassembled WGS sequence"/>
</dbReference>
<feature type="region of interest" description="Disordered" evidence="1">
    <location>
        <begin position="511"/>
        <end position="564"/>
    </location>
</feature>
<name>A0A834WST8_9FABA</name>
<dbReference type="InterPro" id="IPR025558">
    <property type="entry name" value="DUF4283"/>
</dbReference>
<evidence type="ECO:0000256" key="1">
    <source>
        <dbReference type="SAM" id="MobiDB-lite"/>
    </source>
</evidence>
<evidence type="ECO:0000313" key="3">
    <source>
        <dbReference type="EMBL" id="KAF7831394.1"/>
    </source>
</evidence>
<organism evidence="3 4">
    <name type="scientific">Senna tora</name>
    <dbReference type="NCBI Taxonomy" id="362788"/>
    <lineage>
        <taxon>Eukaryota</taxon>
        <taxon>Viridiplantae</taxon>
        <taxon>Streptophyta</taxon>
        <taxon>Embryophyta</taxon>
        <taxon>Tracheophyta</taxon>
        <taxon>Spermatophyta</taxon>
        <taxon>Magnoliopsida</taxon>
        <taxon>eudicotyledons</taxon>
        <taxon>Gunneridae</taxon>
        <taxon>Pentapetalae</taxon>
        <taxon>rosids</taxon>
        <taxon>fabids</taxon>
        <taxon>Fabales</taxon>
        <taxon>Fabaceae</taxon>
        <taxon>Caesalpinioideae</taxon>
        <taxon>Cassia clade</taxon>
        <taxon>Senna</taxon>
    </lineage>
</organism>
<comment type="caution">
    <text evidence="3">The sequence shown here is derived from an EMBL/GenBank/DDBJ whole genome shotgun (WGS) entry which is preliminary data.</text>
</comment>
<dbReference type="SUPFAM" id="SSF56219">
    <property type="entry name" value="DNase I-like"/>
    <property type="match status" value="1"/>
</dbReference>
<evidence type="ECO:0000259" key="2">
    <source>
        <dbReference type="Pfam" id="PF14111"/>
    </source>
</evidence>